<organism evidence="2 3">
    <name type="scientific">Cinchona calisaya</name>
    <dbReference type="NCBI Taxonomy" id="153742"/>
    <lineage>
        <taxon>Eukaryota</taxon>
        <taxon>Viridiplantae</taxon>
        <taxon>Streptophyta</taxon>
        <taxon>Embryophyta</taxon>
        <taxon>Tracheophyta</taxon>
        <taxon>Spermatophyta</taxon>
        <taxon>Magnoliopsida</taxon>
        <taxon>eudicotyledons</taxon>
        <taxon>Gunneridae</taxon>
        <taxon>Pentapetalae</taxon>
        <taxon>asterids</taxon>
        <taxon>lamiids</taxon>
        <taxon>Gentianales</taxon>
        <taxon>Rubiaceae</taxon>
        <taxon>Cinchonoideae</taxon>
        <taxon>Cinchoneae</taxon>
        <taxon>Cinchona</taxon>
    </lineage>
</organism>
<dbReference type="Pfam" id="PF00078">
    <property type="entry name" value="RVT_1"/>
    <property type="match status" value="1"/>
</dbReference>
<dbReference type="PANTHER" id="PTHR33064">
    <property type="entry name" value="POL PROTEIN"/>
    <property type="match status" value="1"/>
</dbReference>
<dbReference type="InterPro" id="IPR043128">
    <property type="entry name" value="Rev_trsase/Diguanyl_cyclase"/>
</dbReference>
<dbReference type="PROSITE" id="PS50878">
    <property type="entry name" value="RT_POL"/>
    <property type="match status" value="1"/>
</dbReference>
<comment type="caution">
    <text evidence="2">The sequence shown here is derived from an EMBL/GenBank/DDBJ whole genome shotgun (WGS) entry which is preliminary data.</text>
</comment>
<keyword evidence="3" id="KW-1185">Reference proteome</keyword>
<evidence type="ECO:0000259" key="1">
    <source>
        <dbReference type="PROSITE" id="PS50878"/>
    </source>
</evidence>
<dbReference type="Gene3D" id="3.30.70.270">
    <property type="match status" value="2"/>
</dbReference>
<protein>
    <recommendedName>
        <fullName evidence="1">Reverse transcriptase domain-containing protein</fullName>
    </recommendedName>
</protein>
<gene>
    <name evidence="2" type="ORF">ACH5RR_007091</name>
</gene>
<reference evidence="2 3" key="1">
    <citation type="submission" date="2024-11" db="EMBL/GenBank/DDBJ databases">
        <title>A near-complete genome assembly of Cinchona calisaya.</title>
        <authorList>
            <person name="Lian D.C."/>
            <person name="Zhao X.W."/>
            <person name="Wei L."/>
        </authorList>
    </citation>
    <scope>NUCLEOTIDE SEQUENCE [LARGE SCALE GENOMIC DNA]</scope>
    <source>
        <tissue evidence="2">Nenye</tissue>
    </source>
</reference>
<dbReference type="FunFam" id="3.30.70.270:FF:000003">
    <property type="entry name" value="Transposon Ty3-G Gag-Pol polyprotein"/>
    <property type="match status" value="1"/>
</dbReference>
<dbReference type="PANTHER" id="PTHR33064:SF37">
    <property type="entry name" value="RIBONUCLEASE H"/>
    <property type="match status" value="1"/>
</dbReference>
<accession>A0ABD3AQY9</accession>
<feature type="domain" description="Reverse transcriptase" evidence="1">
    <location>
        <begin position="1"/>
        <end position="82"/>
    </location>
</feature>
<dbReference type="InterPro" id="IPR043502">
    <property type="entry name" value="DNA/RNA_pol_sf"/>
</dbReference>
<evidence type="ECO:0000313" key="2">
    <source>
        <dbReference type="EMBL" id="KAL3533570.1"/>
    </source>
</evidence>
<dbReference type="AlphaFoldDB" id="A0ABD3AQY9"/>
<sequence>MPFGLTNAPATFCTLMNKVLREFLDKFVVVYLDDIVIYSRTLEEHIQHLRRVFRVLKENQLFVKKEKCAFAEQEVPFLGHIVGGGQIMMDVSKIQAIVEWKPSTKVTELRSFLGLTNYYRKFV</sequence>
<dbReference type="CDD" id="cd01647">
    <property type="entry name" value="RT_LTR"/>
    <property type="match status" value="1"/>
</dbReference>
<dbReference type="EMBL" id="JBJUIK010000003">
    <property type="protein sequence ID" value="KAL3533570.1"/>
    <property type="molecule type" value="Genomic_DNA"/>
</dbReference>
<dbReference type="Proteomes" id="UP001630127">
    <property type="component" value="Unassembled WGS sequence"/>
</dbReference>
<dbReference type="InterPro" id="IPR000477">
    <property type="entry name" value="RT_dom"/>
</dbReference>
<dbReference type="SUPFAM" id="SSF56672">
    <property type="entry name" value="DNA/RNA polymerases"/>
    <property type="match status" value="1"/>
</dbReference>
<dbReference type="InterPro" id="IPR051320">
    <property type="entry name" value="Viral_Replic_Matur_Polypro"/>
</dbReference>
<proteinExistence type="predicted"/>
<name>A0ABD3AQY9_9GENT</name>
<evidence type="ECO:0000313" key="3">
    <source>
        <dbReference type="Proteomes" id="UP001630127"/>
    </source>
</evidence>